<evidence type="ECO:0000256" key="2">
    <source>
        <dbReference type="ARBA" id="ARBA00022692"/>
    </source>
</evidence>
<dbReference type="PROSITE" id="PS50850">
    <property type="entry name" value="MFS"/>
    <property type="match status" value="1"/>
</dbReference>
<evidence type="ECO:0000259" key="7">
    <source>
        <dbReference type="PROSITE" id="PS50850"/>
    </source>
</evidence>
<evidence type="ECO:0000256" key="5">
    <source>
        <dbReference type="SAM" id="MobiDB-lite"/>
    </source>
</evidence>
<dbReference type="GeneID" id="83182266"/>
<comment type="subcellular location">
    <subcellularLocation>
        <location evidence="1">Membrane</location>
        <topology evidence="1">Multi-pass membrane protein</topology>
    </subcellularLocation>
</comment>
<feature type="region of interest" description="Disordered" evidence="5">
    <location>
        <begin position="626"/>
        <end position="652"/>
    </location>
</feature>
<feature type="transmembrane region" description="Helical" evidence="6">
    <location>
        <begin position="160"/>
        <end position="180"/>
    </location>
</feature>
<dbReference type="InterPro" id="IPR020846">
    <property type="entry name" value="MFS_dom"/>
</dbReference>
<feature type="transmembrane region" description="Helical" evidence="6">
    <location>
        <begin position="130"/>
        <end position="153"/>
    </location>
</feature>
<proteinExistence type="predicted"/>
<dbReference type="Gene3D" id="1.20.1250.20">
    <property type="entry name" value="MFS general substrate transporter like domains"/>
    <property type="match status" value="1"/>
</dbReference>
<evidence type="ECO:0000256" key="3">
    <source>
        <dbReference type="ARBA" id="ARBA00022989"/>
    </source>
</evidence>
<organism evidence="8 9">
    <name type="scientific">Penicillium cinerascens</name>
    <dbReference type="NCBI Taxonomy" id="70096"/>
    <lineage>
        <taxon>Eukaryota</taxon>
        <taxon>Fungi</taxon>
        <taxon>Dikarya</taxon>
        <taxon>Ascomycota</taxon>
        <taxon>Pezizomycotina</taxon>
        <taxon>Eurotiomycetes</taxon>
        <taxon>Eurotiomycetidae</taxon>
        <taxon>Eurotiales</taxon>
        <taxon>Aspergillaceae</taxon>
        <taxon>Penicillium</taxon>
    </lineage>
</organism>
<evidence type="ECO:0000256" key="1">
    <source>
        <dbReference type="ARBA" id="ARBA00004141"/>
    </source>
</evidence>
<dbReference type="RefSeq" id="XP_058307214.1">
    <property type="nucleotide sequence ID" value="XM_058454965.1"/>
</dbReference>
<feature type="transmembrane region" description="Helical" evidence="6">
    <location>
        <begin position="473"/>
        <end position="494"/>
    </location>
</feature>
<evidence type="ECO:0000313" key="8">
    <source>
        <dbReference type="EMBL" id="KAJ5198786.1"/>
    </source>
</evidence>
<feature type="transmembrane region" description="Helical" evidence="6">
    <location>
        <begin position="280"/>
        <end position="297"/>
    </location>
</feature>
<keyword evidence="2 6" id="KW-0812">Transmembrane</keyword>
<protein>
    <recommendedName>
        <fullName evidence="7">Major facilitator superfamily (MFS) profile domain-containing protein</fullName>
    </recommendedName>
</protein>
<feature type="transmembrane region" description="Helical" evidence="6">
    <location>
        <begin position="186"/>
        <end position="206"/>
    </location>
</feature>
<dbReference type="EMBL" id="JAPQKR010000014">
    <property type="protein sequence ID" value="KAJ5198786.1"/>
    <property type="molecule type" value="Genomic_DNA"/>
</dbReference>
<dbReference type="Proteomes" id="UP001150904">
    <property type="component" value="Unassembled WGS sequence"/>
</dbReference>
<comment type="caution">
    <text evidence="8">The sequence shown here is derived from an EMBL/GenBank/DDBJ whole genome shotgun (WGS) entry which is preliminary data.</text>
</comment>
<dbReference type="PANTHER" id="PTHR24064">
    <property type="entry name" value="SOLUTE CARRIER FAMILY 22 MEMBER"/>
    <property type="match status" value="1"/>
</dbReference>
<evidence type="ECO:0000256" key="6">
    <source>
        <dbReference type="SAM" id="Phobius"/>
    </source>
</evidence>
<dbReference type="InterPro" id="IPR036259">
    <property type="entry name" value="MFS_trans_sf"/>
</dbReference>
<feature type="transmembrane region" description="Helical" evidence="6">
    <location>
        <begin position="376"/>
        <end position="397"/>
    </location>
</feature>
<feature type="transmembrane region" description="Helical" evidence="6">
    <location>
        <begin position="236"/>
        <end position="260"/>
    </location>
</feature>
<dbReference type="SUPFAM" id="SSF103473">
    <property type="entry name" value="MFS general substrate transporter"/>
    <property type="match status" value="1"/>
</dbReference>
<dbReference type="InterPro" id="IPR005828">
    <property type="entry name" value="MFS_sugar_transport-like"/>
</dbReference>
<dbReference type="Pfam" id="PF00083">
    <property type="entry name" value="Sugar_tr"/>
    <property type="match status" value="2"/>
</dbReference>
<keyword evidence="4 6" id="KW-0472">Membrane</keyword>
<feature type="transmembrane region" description="Helical" evidence="6">
    <location>
        <begin position="441"/>
        <end position="461"/>
    </location>
</feature>
<dbReference type="GO" id="GO:0022857">
    <property type="term" value="F:transmembrane transporter activity"/>
    <property type="evidence" value="ECO:0007669"/>
    <property type="project" value="InterPro"/>
</dbReference>
<keyword evidence="9" id="KW-1185">Reference proteome</keyword>
<evidence type="ECO:0000256" key="4">
    <source>
        <dbReference type="ARBA" id="ARBA00023136"/>
    </source>
</evidence>
<feature type="transmembrane region" description="Helical" evidence="6">
    <location>
        <begin position="500"/>
        <end position="519"/>
    </location>
</feature>
<reference evidence="8" key="1">
    <citation type="submission" date="2022-12" db="EMBL/GenBank/DDBJ databases">
        <authorList>
            <person name="Petersen C."/>
        </authorList>
    </citation>
    <scope>NUCLEOTIDE SEQUENCE</scope>
    <source>
        <strain evidence="8">IBT 15544</strain>
    </source>
</reference>
<dbReference type="AlphaFoldDB" id="A0A9W9JMH7"/>
<name>A0A9W9JMH7_9EURO</name>
<dbReference type="OrthoDB" id="433512at2759"/>
<evidence type="ECO:0000313" key="9">
    <source>
        <dbReference type="Proteomes" id="UP001150904"/>
    </source>
</evidence>
<accession>A0A9W9JMH7</accession>
<gene>
    <name evidence="8" type="ORF">N7498_007903</name>
</gene>
<reference evidence="8" key="2">
    <citation type="journal article" date="2023" name="IMA Fungus">
        <title>Comparative genomic study of the Penicillium genus elucidates a diverse pangenome and 15 lateral gene transfer events.</title>
        <authorList>
            <person name="Petersen C."/>
            <person name="Sorensen T."/>
            <person name="Nielsen M.R."/>
            <person name="Sondergaard T.E."/>
            <person name="Sorensen J.L."/>
            <person name="Fitzpatrick D.A."/>
            <person name="Frisvad J.C."/>
            <person name="Nielsen K.L."/>
        </authorList>
    </citation>
    <scope>NUCLEOTIDE SEQUENCE</scope>
    <source>
        <strain evidence="8">IBT 15544</strain>
    </source>
</reference>
<sequence>MDAQNYKSDHASSEDMETHEKEAFDQLIYPADSYTAEGTYWADLPFGSRISWCISQDGAELNKELAWLWGMFKADPLSPISYYFKNFLLPGAGLGLEGYVLFSISNVKSIFKESQSFASCWSGDTCDPNWIAAASYLEVVGILLGQLIVGYLGDRIGRRFGLIQDAVIMFTGLLMLTAAWGVTLNGWVICYALSLLFYSFGVGGEYPMTATIGMEKGYSTGRVITNEDRLHRGRSVVGAFLMQGWGQLLNQVILILLLLIFNHGDGSESKISDTTTQWTYRVSFAIPAVLTLWLIYYRTYHMRAASKQLNAQKKKASVTGYDVESLKLTFQYFGPRVLATAGGWFANDVFFYGNKLYSSNFLKVIYPNTSGVMTTWLWNLVNIAVEMAGYYCAMWFVDNKLYGRKWMQIIGFLVCFVCFVIPAFGYNHYTEPAHIHSFQAMYFITTFFNQFGPNCITFLVAAEVFPTPIRGTAHGISAASGKLGALAISIIGAYTTTEQQFYIVPWFGLVGALLTLLFLPDTTGLDLREQERHWQYVRERREHEYHGTAVHPRHLSLWENMTGKGKHYDPKRDYQMKIKEFRAEWAAAMATHSEEKEAIFNLDEVDDTILHGAVHVYFERTTPEFRGKEASGTQEPMVLPPPVFNEQTLGKE</sequence>
<feature type="domain" description="Major facilitator superfamily (MFS) profile" evidence="7">
    <location>
        <begin position="86"/>
        <end position="523"/>
    </location>
</feature>
<keyword evidence="3 6" id="KW-1133">Transmembrane helix</keyword>
<dbReference type="GO" id="GO:0016020">
    <property type="term" value="C:membrane"/>
    <property type="evidence" value="ECO:0007669"/>
    <property type="project" value="UniProtKB-SubCell"/>
</dbReference>
<feature type="transmembrane region" description="Helical" evidence="6">
    <location>
        <begin position="409"/>
        <end position="429"/>
    </location>
</feature>